<evidence type="ECO:0008006" key="2">
    <source>
        <dbReference type="Google" id="ProtNLM"/>
    </source>
</evidence>
<accession>A0A7S4DZ99</accession>
<proteinExistence type="predicted"/>
<dbReference type="AlphaFoldDB" id="A0A7S4DZ99"/>
<dbReference type="EMBL" id="HBIV01045210">
    <property type="protein sequence ID" value="CAE0679932.1"/>
    <property type="molecule type" value="Transcribed_RNA"/>
</dbReference>
<protein>
    <recommendedName>
        <fullName evidence="2">F-box domain-containing protein</fullName>
    </recommendedName>
</protein>
<gene>
    <name evidence="1" type="ORF">LGLO00237_LOCUS31717</name>
</gene>
<organism evidence="1">
    <name type="scientific">Lotharella globosa</name>
    <dbReference type="NCBI Taxonomy" id="91324"/>
    <lineage>
        <taxon>Eukaryota</taxon>
        <taxon>Sar</taxon>
        <taxon>Rhizaria</taxon>
        <taxon>Cercozoa</taxon>
        <taxon>Chlorarachniophyceae</taxon>
        <taxon>Lotharella</taxon>
    </lineage>
</organism>
<reference evidence="1" key="1">
    <citation type="submission" date="2021-01" db="EMBL/GenBank/DDBJ databases">
        <authorList>
            <person name="Corre E."/>
            <person name="Pelletier E."/>
            <person name="Niang G."/>
            <person name="Scheremetjew M."/>
            <person name="Finn R."/>
            <person name="Kale V."/>
            <person name="Holt S."/>
            <person name="Cochrane G."/>
            <person name="Meng A."/>
            <person name="Brown T."/>
            <person name="Cohen L."/>
        </authorList>
    </citation>
    <scope>NUCLEOTIDE SEQUENCE</scope>
    <source>
        <strain evidence="1">CCCM811</strain>
    </source>
</reference>
<sequence>MEPRETKGLTRPAHLALGLALKFLSARDLAILSCTSSKTRFICERESRTRCLKMNFDYHYTWAKLLRACEVVEGKPQSGPAVPVPSICSTRRVFVEGAGIPEVNGEYVNSGMGVNGRVFTRRVRDEIFVIRKLYSGHQLFWYLSRNAQRVNAQQLYWANVPFMEHSTEEGYPPRSDWGAFHDEHLPAPATRVS</sequence>
<evidence type="ECO:0000313" key="1">
    <source>
        <dbReference type="EMBL" id="CAE0679932.1"/>
    </source>
</evidence>
<name>A0A7S4DZ99_9EUKA</name>